<sequence>MSTFSYMWRLIRYRPGWYVFNALVWTAIYLMPIVPGLVTKEFFDSLTGDAATGLGIGALIALLIGFALARSATVYLGFITDVSFRFRMGMLLRRNVLAHILQRPGARAIPGSPGEAISHFRDDVDQSEEAVSWSVDVFGMTCFAVVSCFILLRIDAEMTTLVFLPLVIVIVAAQLATTRLQKYRAASRESTAKVTEAISEMFGSVQAIQVAGAEHRVTERFRKLNDDRRKSMLKDKLMTEALGSIFSNMVNLGTGLILLLAGHKMRGGEFTVGDFSLFVYYLTFVTQFISNFGNFLTYFKQMTVAKDRLTGLLQGAPAQVLTEANTLGEKEPETPAAGRQTNASGRKERELAANRGANSAGAQSANVEDERLERLDVSGLTYRYPETGRGIEDIRLHLRRGSFTVVTGPVGSGKTTLVRTLLGLLPQDAGTVLWNGSEVDDAGHFFVPPRSAYSAQSPRLYSDTLRENILLGLEDRDGQLERALHTAVLEEDLRHFRDGLGTVIGPRGVKLSGGQAQRTAAARMLVRDAELYVFDDLSSALDVETEQKLWERLFGDRGEATCLVVSHRKAALARADHILVLKDGRIEAEGTAEKLLERSESFRRLWHGDESGS</sequence>
<protein>
    <submittedName>
        <fullName evidence="11">ABC transporter ATP-binding protein</fullName>
    </submittedName>
</protein>
<evidence type="ECO:0000256" key="1">
    <source>
        <dbReference type="ARBA" id="ARBA00004651"/>
    </source>
</evidence>
<name>A0ABW2FES4_9BACL</name>
<evidence type="ECO:0000313" key="11">
    <source>
        <dbReference type="EMBL" id="MFC7150812.1"/>
    </source>
</evidence>
<evidence type="ECO:0000259" key="9">
    <source>
        <dbReference type="PROSITE" id="PS50893"/>
    </source>
</evidence>
<dbReference type="Proteomes" id="UP001596378">
    <property type="component" value="Unassembled WGS sequence"/>
</dbReference>
<dbReference type="EMBL" id="JBHTAI010000012">
    <property type="protein sequence ID" value="MFC7150812.1"/>
    <property type="molecule type" value="Genomic_DNA"/>
</dbReference>
<dbReference type="InterPro" id="IPR027417">
    <property type="entry name" value="P-loop_NTPase"/>
</dbReference>
<feature type="domain" description="ABC transporter" evidence="9">
    <location>
        <begin position="375"/>
        <end position="608"/>
    </location>
</feature>
<feature type="transmembrane region" description="Helical" evidence="8">
    <location>
        <begin position="278"/>
        <end position="299"/>
    </location>
</feature>
<dbReference type="InterPro" id="IPR036640">
    <property type="entry name" value="ABC1_TM_sf"/>
</dbReference>
<evidence type="ECO:0000256" key="7">
    <source>
        <dbReference type="SAM" id="MobiDB-lite"/>
    </source>
</evidence>
<dbReference type="SMART" id="SM00382">
    <property type="entry name" value="AAA"/>
    <property type="match status" value="1"/>
</dbReference>
<evidence type="ECO:0000313" key="12">
    <source>
        <dbReference type="Proteomes" id="UP001596378"/>
    </source>
</evidence>
<evidence type="ECO:0000256" key="3">
    <source>
        <dbReference type="ARBA" id="ARBA00022741"/>
    </source>
</evidence>
<dbReference type="PANTHER" id="PTHR24221">
    <property type="entry name" value="ATP-BINDING CASSETTE SUB-FAMILY B"/>
    <property type="match status" value="1"/>
</dbReference>
<dbReference type="PROSITE" id="PS50893">
    <property type="entry name" value="ABC_TRANSPORTER_2"/>
    <property type="match status" value="1"/>
</dbReference>
<dbReference type="SUPFAM" id="SSF90123">
    <property type="entry name" value="ABC transporter transmembrane region"/>
    <property type="match status" value="1"/>
</dbReference>
<dbReference type="PROSITE" id="PS50929">
    <property type="entry name" value="ABC_TM1F"/>
    <property type="match status" value="1"/>
</dbReference>
<evidence type="ECO:0000256" key="6">
    <source>
        <dbReference type="ARBA" id="ARBA00023136"/>
    </source>
</evidence>
<dbReference type="SUPFAM" id="SSF52540">
    <property type="entry name" value="P-loop containing nucleoside triphosphate hydrolases"/>
    <property type="match status" value="1"/>
</dbReference>
<reference evidence="12" key="1">
    <citation type="journal article" date="2019" name="Int. J. Syst. Evol. Microbiol.">
        <title>The Global Catalogue of Microorganisms (GCM) 10K type strain sequencing project: providing services to taxonomists for standard genome sequencing and annotation.</title>
        <authorList>
            <consortium name="The Broad Institute Genomics Platform"/>
            <consortium name="The Broad Institute Genome Sequencing Center for Infectious Disease"/>
            <person name="Wu L."/>
            <person name="Ma J."/>
        </authorList>
    </citation>
    <scope>NUCLEOTIDE SEQUENCE [LARGE SCALE GENOMIC DNA]</scope>
    <source>
        <strain evidence="12">KCTC 12907</strain>
    </source>
</reference>
<dbReference type="RefSeq" id="WP_378053199.1">
    <property type="nucleotide sequence ID" value="NZ_JBHMDN010000073.1"/>
</dbReference>
<gene>
    <name evidence="11" type="ORF">ACFQMJ_19945</name>
</gene>
<keyword evidence="5 8" id="KW-1133">Transmembrane helix</keyword>
<evidence type="ECO:0000256" key="5">
    <source>
        <dbReference type="ARBA" id="ARBA00022989"/>
    </source>
</evidence>
<accession>A0ABW2FES4</accession>
<dbReference type="PANTHER" id="PTHR24221:SF423">
    <property type="entry name" value="ABC TRANSPORTER"/>
    <property type="match status" value="1"/>
</dbReference>
<dbReference type="CDD" id="cd07346">
    <property type="entry name" value="ABC_6TM_exporters"/>
    <property type="match status" value="1"/>
</dbReference>
<dbReference type="InterPro" id="IPR011527">
    <property type="entry name" value="ABC1_TM_dom"/>
</dbReference>
<proteinExistence type="predicted"/>
<evidence type="ECO:0000256" key="4">
    <source>
        <dbReference type="ARBA" id="ARBA00022840"/>
    </source>
</evidence>
<keyword evidence="4 11" id="KW-0067">ATP-binding</keyword>
<dbReference type="InterPro" id="IPR039421">
    <property type="entry name" value="Type_1_exporter"/>
</dbReference>
<evidence type="ECO:0000256" key="8">
    <source>
        <dbReference type="SAM" id="Phobius"/>
    </source>
</evidence>
<feature type="transmembrane region" description="Helical" evidence="8">
    <location>
        <begin position="158"/>
        <end position="178"/>
    </location>
</feature>
<feature type="transmembrane region" description="Helical" evidence="8">
    <location>
        <begin position="237"/>
        <end position="258"/>
    </location>
</feature>
<evidence type="ECO:0000256" key="2">
    <source>
        <dbReference type="ARBA" id="ARBA00022692"/>
    </source>
</evidence>
<dbReference type="Gene3D" id="1.20.1560.10">
    <property type="entry name" value="ABC transporter type 1, transmembrane domain"/>
    <property type="match status" value="1"/>
</dbReference>
<dbReference type="GO" id="GO:0005524">
    <property type="term" value="F:ATP binding"/>
    <property type="evidence" value="ECO:0007669"/>
    <property type="project" value="UniProtKB-KW"/>
</dbReference>
<organism evidence="11 12">
    <name type="scientific">Cohnella cellulosilytica</name>
    <dbReference type="NCBI Taxonomy" id="986710"/>
    <lineage>
        <taxon>Bacteria</taxon>
        <taxon>Bacillati</taxon>
        <taxon>Bacillota</taxon>
        <taxon>Bacilli</taxon>
        <taxon>Bacillales</taxon>
        <taxon>Paenibacillaceae</taxon>
        <taxon>Cohnella</taxon>
    </lineage>
</organism>
<evidence type="ECO:0000259" key="10">
    <source>
        <dbReference type="PROSITE" id="PS50929"/>
    </source>
</evidence>
<feature type="transmembrane region" description="Helical" evidence="8">
    <location>
        <begin position="130"/>
        <end position="152"/>
    </location>
</feature>
<dbReference type="Pfam" id="PF00664">
    <property type="entry name" value="ABC_membrane"/>
    <property type="match status" value="1"/>
</dbReference>
<feature type="transmembrane region" description="Helical" evidence="8">
    <location>
        <begin position="16"/>
        <end position="34"/>
    </location>
</feature>
<dbReference type="Pfam" id="PF00005">
    <property type="entry name" value="ABC_tran"/>
    <property type="match status" value="1"/>
</dbReference>
<comment type="subcellular location">
    <subcellularLocation>
        <location evidence="1">Cell membrane</location>
        <topology evidence="1">Multi-pass membrane protein</topology>
    </subcellularLocation>
</comment>
<keyword evidence="3" id="KW-0547">Nucleotide-binding</keyword>
<feature type="region of interest" description="Disordered" evidence="7">
    <location>
        <begin position="324"/>
        <end position="367"/>
    </location>
</feature>
<comment type="caution">
    <text evidence="11">The sequence shown here is derived from an EMBL/GenBank/DDBJ whole genome shotgun (WGS) entry which is preliminary data.</text>
</comment>
<dbReference type="InterPro" id="IPR003593">
    <property type="entry name" value="AAA+_ATPase"/>
</dbReference>
<feature type="transmembrane region" description="Helical" evidence="8">
    <location>
        <begin position="54"/>
        <end position="78"/>
    </location>
</feature>
<dbReference type="Gene3D" id="3.40.50.300">
    <property type="entry name" value="P-loop containing nucleotide triphosphate hydrolases"/>
    <property type="match status" value="1"/>
</dbReference>
<keyword evidence="12" id="KW-1185">Reference proteome</keyword>
<feature type="domain" description="ABC transmembrane type-1" evidence="10">
    <location>
        <begin position="30"/>
        <end position="301"/>
    </location>
</feature>
<dbReference type="InterPro" id="IPR003439">
    <property type="entry name" value="ABC_transporter-like_ATP-bd"/>
</dbReference>
<keyword evidence="6 8" id="KW-0472">Membrane</keyword>
<feature type="compositionally biased region" description="Polar residues" evidence="7">
    <location>
        <begin position="356"/>
        <end position="366"/>
    </location>
</feature>
<keyword evidence="2 8" id="KW-0812">Transmembrane</keyword>